<organism evidence="3 4">
    <name type="scientific">Hankyongella ginsenosidimutans</name>
    <dbReference type="NCBI Taxonomy" id="1763828"/>
    <lineage>
        <taxon>Bacteria</taxon>
        <taxon>Pseudomonadati</taxon>
        <taxon>Pseudomonadota</taxon>
        <taxon>Alphaproteobacteria</taxon>
        <taxon>Sphingomonadales</taxon>
        <taxon>Sphingomonadaceae</taxon>
        <taxon>Hankyongella</taxon>
    </lineage>
</organism>
<proteinExistence type="predicted"/>
<dbReference type="InterPro" id="IPR003694">
    <property type="entry name" value="NAD_synthase"/>
</dbReference>
<sequence>MTSPPDRFCIALAQINLSVGDFAANAAAMLAMRAQARTADVILYPELALVGYPPEDLVMKPALQQAAARALEELARQTADGGPAMLVGTCHVENGKTYNAGVALLDDGRGPTF</sequence>
<dbReference type="PANTHER" id="PTHR23090">
    <property type="entry name" value="NH 3 /GLUTAMINE-DEPENDENT NAD + SYNTHETASE"/>
    <property type="match status" value="1"/>
</dbReference>
<gene>
    <name evidence="3" type="ORF">E6W36_16055</name>
</gene>
<dbReference type="Gene3D" id="3.60.110.10">
    <property type="entry name" value="Carbon-nitrogen hydrolase"/>
    <property type="match status" value="1"/>
</dbReference>
<evidence type="ECO:0000256" key="1">
    <source>
        <dbReference type="ARBA" id="ARBA00022598"/>
    </source>
</evidence>
<dbReference type="AlphaFoldDB" id="A0A4D7C3Z0"/>
<evidence type="ECO:0000313" key="4">
    <source>
        <dbReference type="Proteomes" id="UP000298714"/>
    </source>
</evidence>
<dbReference type="GO" id="GO:0004359">
    <property type="term" value="F:glutaminase activity"/>
    <property type="evidence" value="ECO:0007669"/>
    <property type="project" value="InterPro"/>
</dbReference>
<dbReference type="Proteomes" id="UP000298714">
    <property type="component" value="Chromosome"/>
</dbReference>
<feature type="domain" description="CN hydrolase" evidence="2">
    <location>
        <begin position="8"/>
        <end position="113"/>
    </location>
</feature>
<dbReference type="PANTHER" id="PTHR23090:SF9">
    <property type="entry name" value="GLUTAMINE-DEPENDENT NAD(+) SYNTHETASE"/>
    <property type="match status" value="1"/>
</dbReference>
<keyword evidence="1" id="KW-0436">Ligase</keyword>
<dbReference type="KEGG" id="hgn:E6W36_16055"/>
<reference evidence="4" key="1">
    <citation type="submission" date="2019-04" db="EMBL/GenBank/DDBJ databases">
        <title>Complete genome sequence of Sphingomonas sp. W1-2-3.</title>
        <authorList>
            <person name="Im W.T."/>
        </authorList>
    </citation>
    <scope>NUCLEOTIDE SEQUENCE [LARGE SCALE GENOMIC DNA]</scope>
    <source>
        <strain evidence="4">W1-2-3</strain>
    </source>
</reference>
<dbReference type="PROSITE" id="PS50263">
    <property type="entry name" value="CN_HYDROLASE"/>
    <property type="match status" value="1"/>
</dbReference>
<name>A0A4D7C3Z0_9SPHN</name>
<protein>
    <recommendedName>
        <fullName evidence="2">CN hydrolase domain-containing protein</fullName>
    </recommendedName>
</protein>
<dbReference type="Pfam" id="PF00795">
    <property type="entry name" value="CN_hydrolase"/>
    <property type="match status" value="1"/>
</dbReference>
<dbReference type="InterPro" id="IPR036526">
    <property type="entry name" value="C-N_Hydrolase_sf"/>
</dbReference>
<dbReference type="EMBL" id="CP039704">
    <property type="protein sequence ID" value="QCI80474.1"/>
    <property type="molecule type" value="Genomic_DNA"/>
</dbReference>
<evidence type="ECO:0000313" key="3">
    <source>
        <dbReference type="EMBL" id="QCI80474.1"/>
    </source>
</evidence>
<keyword evidence="4" id="KW-1185">Reference proteome</keyword>
<accession>A0A4D7C3Z0</accession>
<dbReference type="GO" id="GO:0003952">
    <property type="term" value="F:NAD+ synthase (glutamine-hydrolyzing) activity"/>
    <property type="evidence" value="ECO:0007669"/>
    <property type="project" value="InterPro"/>
</dbReference>
<dbReference type="RefSeq" id="WP_222873373.1">
    <property type="nucleotide sequence ID" value="NZ_CP039704.1"/>
</dbReference>
<dbReference type="SUPFAM" id="SSF56317">
    <property type="entry name" value="Carbon-nitrogen hydrolase"/>
    <property type="match status" value="1"/>
</dbReference>
<dbReference type="GO" id="GO:0005737">
    <property type="term" value="C:cytoplasm"/>
    <property type="evidence" value="ECO:0007669"/>
    <property type="project" value="InterPro"/>
</dbReference>
<evidence type="ECO:0000259" key="2">
    <source>
        <dbReference type="PROSITE" id="PS50263"/>
    </source>
</evidence>
<dbReference type="GO" id="GO:0009435">
    <property type="term" value="P:NAD+ biosynthetic process"/>
    <property type="evidence" value="ECO:0007669"/>
    <property type="project" value="InterPro"/>
</dbReference>
<dbReference type="InterPro" id="IPR003010">
    <property type="entry name" value="C-N_Hydrolase"/>
</dbReference>